<dbReference type="PANTHER" id="PTHR47691">
    <property type="entry name" value="REGULATOR-RELATED"/>
    <property type="match status" value="1"/>
</dbReference>
<dbReference type="Gene3D" id="1.10.10.10">
    <property type="entry name" value="Winged helix-like DNA-binding domain superfamily/Winged helix DNA-binding domain"/>
    <property type="match status" value="1"/>
</dbReference>
<gene>
    <name evidence="5" type="ORF">ACFHYQ_03455</name>
</gene>
<feature type="DNA-binding region" description="OmpR/PhoB-type" evidence="3">
    <location>
        <begin position="1"/>
        <end position="93"/>
    </location>
</feature>
<dbReference type="SUPFAM" id="SSF52540">
    <property type="entry name" value="P-loop containing nucleoside triphosphate hydrolases"/>
    <property type="match status" value="1"/>
</dbReference>
<dbReference type="InterPro" id="IPR036388">
    <property type="entry name" value="WH-like_DNA-bd_sf"/>
</dbReference>
<evidence type="ECO:0000313" key="5">
    <source>
        <dbReference type="EMBL" id="MFC0861347.1"/>
    </source>
</evidence>
<dbReference type="CDD" id="cd15831">
    <property type="entry name" value="BTAD"/>
    <property type="match status" value="1"/>
</dbReference>
<dbReference type="InterPro" id="IPR041664">
    <property type="entry name" value="AAA_16"/>
</dbReference>
<evidence type="ECO:0000313" key="6">
    <source>
        <dbReference type="Proteomes" id="UP001589870"/>
    </source>
</evidence>
<dbReference type="Proteomes" id="UP001589870">
    <property type="component" value="Unassembled WGS sequence"/>
</dbReference>
<dbReference type="Pfam" id="PF13424">
    <property type="entry name" value="TPR_12"/>
    <property type="match status" value="1"/>
</dbReference>
<feature type="domain" description="OmpR/PhoB-type" evidence="4">
    <location>
        <begin position="1"/>
        <end position="93"/>
    </location>
</feature>
<dbReference type="EMBL" id="JBHMQT010000003">
    <property type="protein sequence ID" value="MFC0861347.1"/>
    <property type="molecule type" value="Genomic_DNA"/>
</dbReference>
<proteinExistence type="inferred from homology"/>
<dbReference type="SMART" id="SM00862">
    <property type="entry name" value="Trans_reg_C"/>
    <property type="match status" value="1"/>
</dbReference>
<evidence type="ECO:0000256" key="1">
    <source>
        <dbReference type="ARBA" id="ARBA00005820"/>
    </source>
</evidence>
<dbReference type="InterPro" id="IPR005158">
    <property type="entry name" value="BTAD"/>
</dbReference>
<name>A0ABV6TYQ8_9ACTN</name>
<dbReference type="SUPFAM" id="SSF46894">
    <property type="entry name" value="C-terminal effector domain of the bipartite response regulators"/>
    <property type="match status" value="1"/>
</dbReference>
<dbReference type="Pfam" id="PF25872">
    <property type="entry name" value="HTH_77"/>
    <property type="match status" value="1"/>
</dbReference>
<keyword evidence="6" id="KW-1185">Reference proteome</keyword>
<dbReference type="InterPro" id="IPR027417">
    <property type="entry name" value="P-loop_NTPase"/>
</dbReference>
<dbReference type="Gene3D" id="3.40.50.300">
    <property type="entry name" value="P-loop containing nucleotide triphosphate hydrolases"/>
    <property type="match status" value="1"/>
</dbReference>
<reference evidence="5 6" key="1">
    <citation type="submission" date="2024-09" db="EMBL/GenBank/DDBJ databases">
        <authorList>
            <person name="Sun Q."/>
            <person name="Mori K."/>
        </authorList>
    </citation>
    <scope>NUCLEOTIDE SEQUENCE [LARGE SCALE GENOMIC DNA]</scope>
    <source>
        <strain evidence="5 6">TBRC 1851</strain>
    </source>
</reference>
<dbReference type="InterPro" id="IPR058852">
    <property type="entry name" value="HTH_77"/>
</dbReference>
<dbReference type="PROSITE" id="PS51755">
    <property type="entry name" value="OMPR_PHOB"/>
    <property type="match status" value="1"/>
</dbReference>
<dbReference type="SMART" id="SM01043">
    <property type="entry name" value="BTAD"/>
    <property type="match status" value="1"/>
</dbReference>
<dbReference type="Pfam" id="PF13191">
    <property type="entry name" value="AAA_16"/>
    <property type="match status" value="1"/>
</dbReference>
<dbReference type="InterPro" id="IPR016032">
    <property type="entry name" value="Sig_transdc_resp-reg_C-effctor"/>
</dbReference>
<accession>A0ABV6TYQ8</accession>
<comment type="similarity">
    <text evidence="1">Belongs to the AfsR/DnrI/RedD regulatory family.</text>
</comment>
<sequence>MRFGILGPVEARPDDAASDAAPVAVGGPKVRALLTVLLLAGGRVVTTEQLIDGLYGAEPPAGAVNALQAQVSRLRRVLGELVVRHPAGYLLAVEPDDVDALRFEHLAAEGRRVLSAGDHAGAVECLRRALGLWRGPALACVADAPFATAQAARLEELRLSAAEDLAEARIALGEHYDLVAELWERVAAHPLRERSAGQLMRALYAAGRQADALTVFENARRRLAEELGTVPSPELADIHLAVLRSDPSLSPASERRRPPPARLTSLIGRAGELERIAALLGESRLVTLTGPGGSGKTRLVAEAAARHPGEVWFVELAPLTDGADVPHAVLGALGLRDGPLPAPGGLAPARYAIDHRAREPVARLVVALTGRPALLVLDNCEHVIEAAARLADRLLAACPTLRVLATGREALGITGERLLPVPPLELPPPGASPADPLAYPAVRLFAERAGAVRPGFRLDPEVTQDVLRICRALDGLPLAIELAAARARSLTTAEIAGRLDGVAQPAMFSLLSRGSRTAQPRHRTLRAVVEWSWDLLDEAERTMARRLTVFAGGATLEAAERVCGLPDTDGVLASLVEKSLVEASDGRYRMLGTIRAFCAERLTEAGEDEPMRRAHVAYFLDLAATAEPHLRRSEQLEWLDRLDSEHDNLHAALRRATEDGDIERALRLLSALTGFWVLRGRRGEAAALAGELLRRITPELSDGPPAELVAKFTEEFAVCVCVAAWNTSQGLPVEAALRVVDTLSAPPRQPFLLVLRAMLGGPPDRSERRQLGSRYDLLAHDPWMRALATFGQAYLLLFDGRLEEAERAISESLRGMRALGDRWATVMALSGLSDIAMWRGDHERVEELADEALTLAEQLGSTADVAETLCRRAAGRAQSGNTAGTRADYERAVELARRAGAPELAADALLGLGELARHDGDPGEGRRLCEAALAECTAEWFNAEDNRARTYLTLGWIAQMEGDEAEALAWHRRAIATGVGGVNLFTAARMAEGLSGVALLGRDAERATLLLGVGAALRGTPPVGDADVERVADGCRTALGEAAFERLYGQARDAALERTRAVTGTAASAEADALPPSVAGAVAENEPSPVLGLITSHLAAFDDD</sequence>
<organism evidence="5 6">
    <name type="scientific">Sphaerimonospora cavernae</name>
    <dbReference type="NCBI Taxonomy" id="1740611"/>
    <lineage>
        <taxon>Bacteria</taxon>
        <taxon>Bacillati</taxon>
        <taxon>Actinomycetota</taxon>
        <taxon>Actinomycetes</taxon>
        <taxon>Streptosporangiales</taxon>
        <taxon>Streptosporangiaceae</taxon>
        <taxon>Sphaerimonospora</taxon>
    </lineage>
</organism>
<keyword evidence="2 3" id="KW-0238">DNA-binding</keyword>
<dbReference type="Gene3D" id="1.25.40.10">
    <property type="entry name" value="Tetratricopeptide repeat domain"/>
    <property type="match status" value="2"/>
</dbReference>
<dbReference type="PANTHER" id="PTHR47691:SF3">
    <property type="entry name" value="HTH-TYPE TRANSCRIPTIONAL REGULATOR RV0890C-RELATED"/>
    <property type="match status" value="1"/>
</dbReference>
<evidence type="ECO:0000259" key="4">
    <source>
        <dbReference type="PROSITE" id="PS51755"/>
    </source>
</evidence>
<dbReference type="InterPro" id="IPR011990">
    <property type="entry name" value="TPR-like_helical_dom_sf"/>
</dbReference>
<protein>
    <submittedName>
        <fullName evidence="5">BTAD domain-containing putative transcriptional regulator</fullName>
    </submittedName>
</protein>
<evidence type="ECO:0000256" key="3">
    <source>
        <dbReference type="PROSITE-ProRule" id="PRU01091"/>
    </source>
</evidence>
<dbReference type="Pfam" id="PF00486">
    <property type="entry name" value="Trans_reg_C"/>
    <property type="match status" value="1"/>
</dbReference>
<dbReference type="SUPFAM" id="SSF48452">
    <property type="entry name" value="TPR-like"/>
    <property type="match status" value="2"/>
</dbReference>
<dbReference type="RefSeq" id="WP_394299551.1">
    <property type="nucleotide sequence ID" value="NZ_JBHMQT010000003.1"/>
</dbReference>
<dbReference type="Pfam" id="PF03704">
    <property type="entry name" value="BTAD"/>
    <property type="match status" value="1"/>
</dbReference>
<dbReference type="InterPro" id="IPR001867">
    <property type="entry name" value="OmpR/PhoB-type_DNA-bd"/>
</dbReference>
<evidence type="ECO:0000256" key="2">
    <source>
        <dbReference type="ARBA" id="ARBA00023125"/>
    </source>
</evidence>
<comment type="caution">
    <text evidence="5">The sequence shown here is derived from an EMBL/GenBank/DDBJ whole genome shotgun (WGS) entry which is preliminary data.</text>
</comment>